<organism evidence="11 12">
    <name type="scientific">Candidatus Enterenecus faecium</name>
    <dbReference type="NCBI Taxonomy" id="2840780"/>
    <lineage>
        <taxon>Bacteria</taxon>
        <taxon>Bacillati</taxon>
        <taxon>Bacillota</taxon>
        <taxon>Clostridia</taxon>
        <taxon>Eubacteriales</taxon>
        <taxon>Candidatus Enterenecus</taxon>
    </lineage>
</organism>
<gene>
    <name evidence="9 11" type="primary">lspA</name>
    <name evidence="11" type="ORF">IAD31_06855</name>
</gene>
<evidence type="ECO:0000256" key="2">
    <source>
        <dbReference type="ARBA" id="ARBA00022475"/>
    </source>
</evidence>
<dbReference type="GO" id="GO:0006508">
    <property type="term" value="P:proteolysis"/>
    <property type="evidence" value="ECO:0007669"/>
    <property type="project" value="UniProtKB-KW"/>
</dbReference>
<comment type="similarity">
    <text evidence="1 9 10">Belongs to the peptidase A8 family.</text>
</comment>
<protein>
    <recommendedName>
        <fullName evidence="9">Lipoprotein signal peptidase</fullName>
        <ecNumber evidence="9">3.4.23.36</ecNumber>
    </recommendedName>
    <alternativeName>
        <fullName evidence="9">Prolipoprotein signal peptidase</fullName>
    </alternativeName>
    <alternativeName>
        <fullName evidence="9">Signal peptidase II</fullName>
        <shortName evidence="9">SPase II</shortName>
    </alternativeName>
</protein>
<dbReference type="Proteomes" id="UP000886879">
    <property type="component" value="Unassembled WGS sequence"/>
</dbReference>
<dbReference type="PANTHER" id="PTHR33695:SF1">
    <property type="entry name" value="LIPOPROTEIN SIGNAL PEPTIDASE"/>
    <property type="match status" value="1"/>
</dbReference>
<name>A0A9D0YT83_9FIRM</name>
<dbReference type="EMBL" id="DVFO01000069">
    <property type="protein sequence ID" value="HIQ61299.1"/>
    <property type="molecule type" value="Genomic_DNA"/>
</dbReference>
<proteinExistence type="inferred from homology"/>
<feature type="active site" evidence="9">
    <location>
        <position position="111"/>
    </location>
</feature>
<dbReference type="PANTHER" id="PTHR33695">
    <property type="entry name" value="LIPOPROTEIN SIGNAL PEPTIDASE"/>
    <property type="match status" value="1"/>
</dbReference>
<sequence>MIYTIIALVLLVADQVVKYLVRTGIDLGQSIPFIPHLLDLTFVRNTGAAFSMLEEHTWILILISAVVVVVVAVLTARKVFQGWLGLTAAMLVMCGGIGNLIDRVVLGYVTDMFQTTFMNFAVFNLADCYITVGVVLLFVYILFFYPESDTKEVDPHADCDLPGDGT</sequence>
<evidence type="ECO:0000256" key="3">
    <source>
        <dbReference type="ARBA" id="ARBA00022670"/>
    </source>
</evidence>
<dbReference type="HAMAP" id="MF_00161">
    <property type="entry name" value="LspA"/>
    <property type="match status" value="1"/>
</dbReference>
<keyword evidence="5 9" id="KW-0064">Aspartyl protease</keyword>
<evidence type="ECO:0000256" key="7">
    <source>
        <dbReference type="ARBA" id="ARBA00022989"/>
    </source>
</evidence>
<keyword evidence="2 9" id="KW-1003">Cell membrane</keyword>
<comment type="pathway">
    <text evidence="9">Protein modification; lipoprotein biosynthesis (signal peptide cleavage).</text>
</comment>
<dbReference type="GO" id="GO:0005886">
    <property type="term" value="C:plasma membrane"/>
    <property type="evidence" value="ECO:0007669"/>
    <property type="project" value="UniProtKB-SubCell"/>
</dbReference>
<keyword evidence="4 9" id="KW-0812">Transmembrane</keyword>
<feature type="transmembrane region" description="Helical" evidence="9">
    <location>
        <begin position="121"/>
        <end position="145"/>
    </location>
</feature>
<dbReference type="NCBIfam" id="TIGR00077">
    <property type="entry name" value="lspA"/>
    <property type="match status" value="1"/>
</dbReference>
<evidence type="ECO:0000256" key="6">
    <source>
        <dbReference type="ARBA" id="ARBA00022801"/>
    </source>
</evidence>
<comment type="catalytic activity">
    <reaction evidence="9">
        <text>Release of signal peptides from bacterial membrane prolipoproteins. Hydrolyzes -Xaa-Yaa-Zaa-|-(S,diacylglyceryl)Cys-, in which Xaa is hydrophobic (preferably Leu), and Yaa (Ala or Ser) and Zaa (Gly or Ala) have small, neutral side chains.</text>
        <dbReference type="EC" id="3.4.23.36"/>
    </reaction>
</comment>
<dbReference type="InterPro" id="IPR001872">
    <property type="entry name" value="Peptidase_A8"/>
</dbReference>
<comment type="function">
    <text evidence="9">This protein specifically catalyzes the removal of signal peptides from prolipoproteins.</text>
</comment>
<comment type="caution">
    <text evidence="11">The sequence shown here is derived from an EMBL/GenBank/DDBJ whole genome shotgun (WGS) entry which is preliminary data.</text>
</comment>
<dbReference type="AlphaFoldDB" id="A0A9D0YT83"/>
<evidence type="ECO:0000256" key="10">
    <source>
        <dbReference type="RuleBase" id="RU004181"/>
    </source>
</evidence>
<evidence type="ECO:0000256" key="1">
    <source>
        <dbReference type="ARBA" id="ARBA00006139"/>
    </source>
</evidence>
<dbReference type="GO" id="GO:0004190">
    <property type="term" value="F:aspartic-type endopeptidase activity"/>
    <property type="evidence" value="ECO:0007669"/>
    <property type="project" value="UniProtKB-UniRule"/>
</dbReference>
<keyword evidence="6 9" id="KW-0378">Hydrolase</keyword>
<feature type="transmembrane region" description="Helical" evidence="9">
    <location>
        <begin position="58"/>
        <end position="76"/>
    </location>
</feature>
<keyword evidence="3 9" id="KW-0645">Protease</keyword>
<evidence type="ECO:0000313" key="12">
    <source>
        <dbReference type="Proteomes" id="UP000886879"/>
    </source>
</evidence>
<evidence type="ECO:0000256" key="4">
    <source>
        <dbReference type="ARBA" id="ARBA00022692"/>
    </source>
</evidence>
<dbReference type="EC" id="3.4.23.36" evidence="9"/>
<evidence type="ECO:0000256" key="5">
    <source>
        <dbReference type="ARBA" id="ARBA00022750"/>
    </source>
</evidence>
<feature type="active site" evidence="9">
    <location>
        <position position="127"/>
    </location>
</feature>
<evidence type="ECO:0000256" key="9">
    <source>
        <dbReference type="HAMAP-Rule" id="MF_00161"/>
    </source>
</evidence>
<comment type="caution">
    <text evidence="9">Lacks conserved residue(s) required for the propagation of feature annotation.</text>
</comment>
<keyword evidence="7 9" id="KW-1133">Transmembrane helix</keyword>
<evidence type="ECO:0000256" key="8">
    <source>
        <dbReference type="ARBA" id="ARBA00023136"/>
    </source>
</evidence>
<evidence type="ECO:0000313" key="11">
    <source>
        <dbReference type="EMBL" id="HIQ61299.1"/>
    </source>
</evidence>
<keyword evidence="8 9" id="KW-0472">Membrane</keyword>
<feature type="transmembrane region" description="Helical" evidence="9">
    <location>
        <begin position="83"/>
        <end position="101"/>
    </location>
</feature>
<dbReference type="Pfam" id="PF01252">
    <property type="entry name" value="Peptidase_A8"/>
    <property type="match status" value="1"/>
</dbReference>
<dbReference type="PRINTS" id="PR00781">
    <property type="entry name" value="LIPOSIGPTASE"/>
</dbReference>
<reference evidence="11" key="1">
    <citation type="submission" date="2020-10" db="EMBL/GenBank/DDBJ databases">
        <authorList>
            <person name="Gilroy R."/>
        </authorList>
    </citation>
    <scope>NUCLEOTIDE SEQUENCE</scope>
    <source>
        <strain evidence="11">ChiGjej2B2-12916</strain>
    </source>
</reference>
<reference evidence="11" key="2">
    <citation type="journal article" date="2021" name="PeerJ">
        <title>Extensive microbial diversity within the chicken gut microbiome revealed by metagenomics and culture.</title>
        <authorList>
            <person name="Gilroy R."/>
            <person name="Ravi A."/>
            <person name="Getino M."/>
            <person name="Pursley I."/>
            <person name="Horton D.L."/>
            <person name="Alikhan N.F."/>
            <person name="Baker D."/>
            <person name="Gharbi K."/>
            <person name="Hall N."/>
            <person name="Watson M."/>
            <person name="Adriaenssens E.M."/>
            <person name="Foster-Nyarko E."/>
            <person name="Jarju S."/>
            <person name="Secka A."/>
            <person name="Antonio M."/>
            <person name="Oren A."/>
            <person name="Chaudhuri R.R."/>
            <person name="La Ragione R."/>
            <person name="Hildebrand F."/>
            <person name="Pallen M.J."/>
        </authorList>
    </citation>
    <scope>NUCLEOTIDE SEQUENCE</scope>
    <source>
        <strain evidence="11">ChiGjej2B2-12916</strain>
    </source>
</reference>
<accession>A0A9D0YT83</accession>
<comment type="subcellular location">
    <subcellularLocation>
        <location evidence="9">Cell membrane</location>
        <topology evidence="9">Multi-pass membrane protein</topology>
    </subcellularLocation>
</comment>